<comment type="caution">
    <text evidence="3">The sequence shown here is derived from an EMBL/GenBank/DDBJ whole genome shotgun (WGS) entry which is preliminary data.</text>
</comment>
<dbReference type="VEuPathDB" id="FungiDB:RhiirA1_466472"/>
<evidence type="ECO:0000313" key="2">
    <source>
        <dbReference type="EMBL" id="PKB93179.1"/>
    </source>
</evidence>
<keyword evidence="1" id="KW-0472">Membrane</keyword>
<protein>
    <submittedName>
        <fullName evidence="3">Uncharacterized protein</fullName>
    </submittedName>
</protein>
<gene>
    <name evidence="3" type="ORF">RhiirA1_466472</name>
    <name evidence="2" type="ORF">RhiirA5_442113</name>
</gene>
<proteinExistence type="predicted"/>
<dbReference type="Proteomes" id="UP000232688">
    <property type="component" value="Unassembled WGS sequence"/>
</dbReference>
<reference evidence="2 5" key="2">
    <citation type="submission" date="2017-09" db="EMBL/GenBank/DDBJ databases">
        <title>Extensive intraspecific genome diversity in a model arbuscular mycorrhizal fungus.</title>
        <authorList>
            <person name="Chen E.C."/>
            <person name="Morin E."/>
            <person name="Beaudet D."/>
            <person name="Noel J."/>
            <person name="Ndikumana S."/>
            <person name="Charron P."/>
            <person name="St-Onge C."/>
            <person name="Giorgi J."/>
            <person name="Grigoriev I.V."/>
            <person name="Roux C."/>
            <person name="Martin F.M."/>
            <person name="Corradi N."/>
        </authorList>
    </citation>
    <scope>NUCLEOTIDE SEQUENCE [LARGE SCALE GENOMIC DNA]</scope>
    <source>
        <strain evidence="2 5">A5</strain>
    </source>
</reference>
<name>A0A2I1F7R0_9GLOM</name>
<evidence type="ECO:0000313" key="5">
    <source>
        <dbReference type="Proteomes" id="UP000232722"/>
    </source>
</evidence>
<accession>A0A2I1F7R0</accession>
<evidence type="ECO:0000313" key="3">
    <source>
        <dbReference type="EMBL" id="PKC61487.1"/>
    </source>
</evidence>
<reference evidence="2 5" key="1">
    <citation type="submission" date="2016-04" db="EMBL/GenBank/DDBJ databases">
        <title>Genome analyses suggest a sexual origin of heterokaryosis in a supposedly ancient asexual fungus.</title>
        <authorList>
            <person name="Ropars J."/>
            <person name="Sedzielewska K."/>
            <person name="Noel J."/>
            <person name="Charron P."/>
            <person name="Farinelli L."/>
            <person name="Marton T."/>
            <person name="Kruger M."/>
            <person name="Pelin A."/>
            <person name="Brachmann A."/>
            <person name="Corradi N."/>
        </authorList>
    </citation>
    <scope>NUCLEOTIDE SEQUENCE [LARGE SCALE GENOMIC DNA]</scope>
    <source>
        <strain evidence="2 5">A5</strain>
    </source>
</reference>
<reference evidence="3 4" key="4">
    <citation type="submission" date="2017-10" db="EMBL/GenBank/DDBJ databases">
        <title>Genome analyses suggest a sexual origin of heterokaryosis in a supposedly ancient asexual fungus.</title>
        <authorList>
            <person name="Corradi N."/>
            <person name="Sedzielewska K."/>
            <person name="Noel J."/>
            <person name="Charron P."/>
            <person name="Farinelli L."/>
            <person name="Marton T."/>
            <person name="Kruger M."/>
            <person name="Pelin A."/>
            <person name="Brachmann A."/>
            <person name="Corradi N."/>
        </authorList>
    </citation>
    <scope>NUCLEOTIDE SEQUENCE [LARGE SCALE GENOMIC DNA]</scope>
    <source>
        <strain evidence="3 4">A1</strain>
    </source>
</reference>
<dbReference type="EMBL" id="LLXH01000979">
    <property type="protein sequence ID" value="PKC61487.1"/>
    <property type="molecule type" value="Genomic_DNA"/>
</dbReference>
<keyword evidence="1" id="KW-1133">Transmembrane helix</keyword>
<organism evidence="3 4">
    <name type="scientific">Rhizophagus irregularis</name>
    <dbReference type="NCBI Taxonomy" id="588596"/>
    <lineage>
        <taxon>Eukaryota</taxon>
        <taxon>Fungi</taxon>
        <taxon>Fungi incertae sedis</taxon>
        <taxon>Mucoromycota</taxon>
        <taxon>Glomeromycotina</taxon>
        <taxon>Glomeromycetes</taxon>
        <taxon>Glomerales</taxon>
        <taxon>Glomeraceae</taxon>
        <taxon>Rhizophagus</taxon>
    </lineage>
</organism>
<sequence>MVNQYIYISITLNIKTKPPNKNRSKHTNDSSSWKVVKEYFEEKKELKLDIIINTDDYDINRAVLRVIIIVILMISKAIDSIMLYFKIIGSNRRRLENKDFAELNFIEKWSSSSDIKIGIRNHELIELCMNMKIWKIN</sequence>
<evidence type="ECO:0000313" key="4">
    <source>
        <dbReference type="Proteomes" id="UP000232688"/>
    </source>
</evidence>
<keyword evidence="1" id="KW-0812">Transmembrane</keyword>
<dbReference type="AlphaFoldDB" id="A0A2I1F7R0"/>
<dbReference type="Proteomes" id="UP000232722">
    <property type="component" value="Unassembled WGS sequence"/>
</dbReference>
<reference evidence="3 4" key="3">
    <citation type="submission" date="2017-10" db="EMBL/GenBank/DDBJ databases">
        <title>Extensive intraspecific genome diversity in a model arbuscular mycorrhizal fungus.</title>
        <authorList>
            <person name="Chen E.C.H."/>
            <person name="Morin E."/>
            <person name="Baudet D."/>
            <person name="Noel J."/>
            <person name="Ndikumana S."/>
            <person name="Charron P."/>
            <person name="St-Onge C."/>
            <person name="Giorgi J."/>
            <person name="Grigoriev I.V."/>
            <person name="Roux C."/>
            <person name="Martin F.M."/>
            <person name="Corradi N."/>
        </authorList>
    </citation>
    <scope>NUCLEOTIDE SEQUENCE [LARGE SCALE GENOMIC DNA]</scope>
    <source>
        <strain evidence="3 4">A1</strain>
    </source>
</reference>
<feature type="transmembrane region" description="Helical" evidence="1">
    <location>
        <begin position="62"/>
        <end position="85"/>
    </location>
</feature>
<dbReference type="EMBL" id="LLXJ01008764">
    <property type="protein sequence ID" value="PKB93179.1"/>
    <property type="molecule type" value="Genomic_DNA"/>
</dbReference>
<evidence type="ECO:0000256" key="1">
    <source>
        <dbReference type="SAM" id="Phobius"/>
    </source>
</evidence>